<dbReference type="InterPro" id="IPR046349">
    <property type="entry name" value="C1-like_sf"/>
</dbReference>
<comment type="caution">
    <text evidence="6">The sequence shown here is derived from an EMBL/GenBank/DDBJ whole genome shotgun (WGS) entry which is preliminary data.</text>
</comment>
<keyword evidence="1" id="KW-0479">Metal-binding</keyword>
<reference evidence="6 7" key="1">
    <citation type="submission" date="2024-04" db="EMBL/GenBank/DDBJ databases">
        <title>The reference genome of an endangered Asteraceae, Deinandra increscens subsp. villosa, native to the Central Coast of California.</title>
        <authorList>
            <person name="Guilliams M."/>
            <person name="Hasenstab-Lehman K."/>
            <person name="Meyer R."/>
            <person name="Mcevoy S."/>
        </authorList>
    </citation>
    <scope>NUCLEOTIDE SEQUENCE [LARGE SCALE GENOMIC DNA]</scope>
    <source>
        <tissue evidence="6">Leaf</tissue>
    </source>
</reference>
<gene>
    <name evidence="6" type="ORF">SSX86_023607</name>
</gene>
<dbReference type="InterPro" id="IPR002219">
    <property type="entry name" value="PKC_DAG/PE"/>
</dbReference>
<keyword evidence="2" id="KW-0677">Repeat</keyword>
<dbReference type="InterPro" id="IPR004146">
    <property type="entry name" value="DC1"/>
</dbReference>
<protein>
    <recommendedName>
        <fullName evidence="5">Phorbol-ester/DAG-type domain-containing protein</fullName>
    </recommendedName>
</protein>
<organism evidence="6 7">
    <name type="scientific">Deinandra increscens subsp. villosa</name>
    <dbReference type="NCBI Taxonomy" id="3103831"/>
    <lineage>
        <taxon>Eukaryota</taxon>
        <taxon>Viridiplantae</taxon>
        <taxon>Streptophyta</taxon>
        <taxon>Embryophyta</taxon>
        <taxon>Tracheophyta</taxon>
        <taxon>Spermatophyta</taxon>
        <taxon>Magnoliopsida</taxon>
        <taxon>eudicotyledons</taxon>
        <taxon>Gunneridae</taxon>
        <taxon>Pentapetalae</taxon>
        <taxon>asterids</taxon>
        <taxon>campanulids</taxon>
        <taxon>Asterales</taxon>
        <taxon>Asteraceae</taxon>
        <taxon>Asteroideae</taxon>
        <taxon>Heliantheae alliance</taxon>
        <taxon>Madieae</taxon>
        <taxon>Madiinae</taxon>
        <taxon>Deinandra</taxon>
    </lineage>
</organism>
<evidence type="ECO:0000259" key="5">
    <source>
        <dbReference type="PROSITE" id="PS50081"/>
    </source>
</evidence>
<evidence type="ECO:0000313" key="6">
    <source>
        <dbReference type="EMBL" id="KAK9058764.1"/>
    </source>
</evidence>
<dbReference type="SMART" id="SM00249">
    <property type="entry name" value="PHD"/>
    <property type="match status" value="3"/>
</dbReference>
<dbReference type="SUPFAM" id="SSF57889">
    <property type="entry name" value="Cysteine-rich domain"/>
    <property type="match status" value="5"/>
</dbReference>
<evidence type="ECO:0000256" key="4">
    <source>
        <dbReference type="ARBA" id="ARBA00022833"/>
    </source>
</evidence>
<dbReference type="PANTHER" id="PTHR32410">
    <property type="entry name" value="CYSTEINE/HISTIDINE-RICH C1 DOMAIN FAMILY PROTEIN"/>
    <property type="match status" value="1"/>
</dbReference>
<dbReference type="GO" id="GO:0008270">
    <property type="term" value="F:zinc ion binding"/>
    <property type="evidence" value="ECO:0007669"/>
    <property type="project" value="UniProtKB-KW"/>
</dbReference>
<dbReference type="PANTHER" id="PTHR32410:SF161">
    <property type="entry name" value="DC1, ZINC FINGER, RING_FYVE_PHD-TYPE-RELATED"/>
    <property type="match status" value="1"/>
</dbReference>
<dbReference type="Proteomes" id="UP001408789">
    <property type="component" value="Unassembled WGS sequence"/>
</dbReference>
<evidence type="ECO:0000313" key="7">
    <source>
        <dbReference type="Proteomes" id="UP001408789"/>
    </source>
</evidence>
<keyword evidence="4" id="KW-0862">Zinc</keyword>
<name>A0AAP0CT17_9ASTR</name>
<dbReference type="InterPro" id="IPR001965">
    <property type="entry name" value="Znf_PHD"/>
</dbReference>
<dbReference type="InterPro" id="IPR053192">
    <property type="entry name" value="Vacuole_Formation_Reg"/>
</dbReference>
<accession>A0AAP0CT17</accession>
<dbReference type="EMBL" id="JBCNJP010000023">
    <property type="protein sequence ID" value="KAK9058764.1"/>
    <property type="molecule type" value="Genomic_DNA"/>
</dbReference>
<evidence type="ECO:0000256" key="3">
    <source>
        <dbReference type="ARBA" id="ARBA00022771"/>
    </source>
</evidence>
<proteinExistence type="predicted"/>
<dbReference type="Pfam" id="PF03107">
    <property type="entry name" value="C1_2"/>
    <property type="match status" value="2"/>
</dbReference>
<dbReference type="PROSITE" id="PS50081">
    <property type="entry name" value="ZF_DAG_PE_2"/>
    <property type="match status" value="1"/>
</dbReference>
<dbReference type="AlphaFoldDB" id="A0AAP0CT17"/>
<evidence type="ECO:0000256" key="1">
    <source>
        <dbReference type="ARBA" id="ARBA00022723"/>
    </source>
</evidence>
<feature type="domain" description="Phorbol-ester/DAG-type" evidence="5">
    <location>
        <begin position="528"/>
        <end position="581"/>
    </location>
</feature>
<evidence type="ECO:0000256" key="2">
    <source>
        <dbReference type="ARBA" id="ARBA00022737"/>
    </source>
</evidence>
<sequence length="660" mass="76824">MKVLEHEHPLKLVDLLVINNEDSDDYIEEGEEDLVPKDEFVRPCNRCCQEINEYYRYYYKCSLDDDSCDFFLHNFCAELPTTLHDHVLHSHPLTLREIPYDWGCRYCKREHGKNEIGYRCLDRQCVFWDDDFWLIDVICGMEAKRRRIHHPSHPHPLVCLISSHILCMCKACGKEHKGVFFLCTTCSNFAIHTDCAFLPKTLLIQRTTNEVFHHTHPLTLSYSFPGVEQRAKYFPTCRVCDGNFYNNTNLWIYKCEKCIYYAHLDCATSRNEPLLSSARGQTVKNFKDADYPGLLCLPFPDPTYSILKHLFFKETKPVINDEVSLQHINHQHELISVDTERIESTSSMITSSIMCHNPMKKIRLLCNRCVRPITEAPFYNCGAESCNFALHQWCTRLPKQIDNHPDHPEHSLVLMSNLLGVFFNIFTCALCKLPCNGFAYGCATCEYYIDVNCGFMPEKITHKFHPNHLLSRVFGNFNKYCLICRFPCNALFFIHSPKSYYSCNMCDVYIHGHCALFLPETIRNVLDKHSMHLSHLPIENHKSEYFCEICEDELNPHHPFYHCGECAQSVHTACAPLVLQCETETHSEGYYQIFYKFLNVKFGSIHKTNGHSHPLSFTQGIESDGECSLCLEPLRYKMIFKCLECKFAIDYQCCKRVKNS</sequence>
<keyword evidence="7" id="KW-1185">Reference proteome</keyword>
<keyword evidence="3" id="KW-0863">Zinc-finger</keyword>